<feature type="domain" description="MOSC" evidence="1">
    <location>
        <begin position="22"/>
        <end position="151"/>
    </location>
</feature>
<keyword evidence="3" id="KW-1185">Reference proteome</keyword>
<dbReference type="InterPro" id="IPR005302">
    <property type="entry name" value="MoCF_Sase_C"/>
</dbReference>
<dbReference type="PANTHER" id="PTHR36930">
    <property type="entry name" value="METAL-SULFUR CLUSTER BIOSYNTHESIS PROTEINS YUAD-RELATED"/>
    <property type="match status" value="1"/>
</dbReference>
<dbReference type="PANTHER" id="PTHR36930:SF1">
    <property type="entry name" value="MOSC DOMAIN-CONTAINING PROTEIN"/>
    <property type="match status" value="1"/>
</dbReference>
<sequence>MNSRRGRLEWIGLRPERKAPMVVVEQVLALADWGLKGDRRMVGSKGSGRQVTIISSEFIQSIADNLGRDTVSVALLRRNIVVSGLNLNALRHQYFQIGEAVFQATALCPPCWQMEAALGAGGMVAMCGFGGLCAKIVESGNIRCGDPVVHIPPGEYRERQLSLY</sequence>
<dbReference type="RefSeq" id="WP_368381239.1">
    <property type="nucleotide sequence ID" value="NZ_JBFRYA010000006.1"/>
</dbReference>
<dbReference type="Proteomes" id="UP001557485">
    <property type="component" value="Unassembled WGS sequence"/>
</dbReference>
<dbReference type="InterPro" id="IPR011037">
    <property type="entry name" value="Pyrv_Knase-like_insert_dom_sf"/>
</dbReference>
<organism evidence="2 3">
    <name type="scientific">Zhongshania guokunii</name>
    <dbReference type="NCBI Taxonomy" id="641783"/>
    <lineage>
        <taxon>Bacteria</taxon>
        <taxon>Pseudomonadati</taxon>
        <taxon>Pseudomonadota</taxon>
        <taxon>Gammaproteobacteria</taxon>
        <taxon>Cellvibrionales</taxon>
        <taxon>Spongiibacteraceae</taxon>
        <taxon>Zhongshania</taxon>
    </lineage>
</organism>
<proteinExistence type="predicted"/>
<evidence type="ECO:0000313" key="2">
    <source>
        <dbReference type="EMBL" id="MEX1668972.1"/>
    </source>
</evidence>
<reference evidence="2 3" key="1">
    <citation type="journal article" date="2011" name="Int. J. Syst. Evol. Microbiol.">
        <title>Zhongshania antarctica gen. nov., sp. nov. and Zhongshania guokunii sp. nov., gammaproteobacteria respectively isolated from coastal attached (fast) ice and surface seawater of the Antarctic.</title>
        <authorList>
            <person name="Li H.J."/>
            <person name="Zhang X.Y."/>
            <person name="Chen C.X."/>
            <person name="Zhang Y.J."/>
            <person name="Gao Z.M."/>
            <person name="Yu Y."/>
            <person name="Chen X.L."/>
            <person name="Chen B."/>
            <person name="Zhang Y.Z."/>
        </authorList>
    </citation>
    <scope>NUCLEOTIDE SEQUENCE [LARGE SCALE GENOMIC DNA]</scope>
    <source>
        <strain evidence="2 3">ZS6-22T</strain>
    </source>
</reference>
<dbReference type="Pfam" id="PF03473">
    <property type="entry name" value="MOSC"/>
    <property type="match status" value="1"/>
</dbReference>
<dbReference type="SUPFAM" id="SSF50800">
    <property type="entry name" value="PK beta-barrel domain-like"/>
    <property type="match status" value="1"/>
</dbReference>
<dbReference type="EMBL" id="JBFRYA010000006">
    <property type="protein sequence ID" value="MEX1668972.1"/>
    <property type="molecule type" value="Genomic_DNA"/>
</dbReference>
<dbReference type="InterPro" id="IPR052716">
    <property type="entry name" value="MOSC_domain"/>
</dbReference>
<name>A0ABV3U5W2_9GAMM</name>
<gene>
    <name evidence="2" type="ORF">AB4876_08605</name>
</gene>
<protein>
    <submittedName>
        <fullName evidence="2">MOSC domain-containing protein</fullName>
    </submittedName>
</protein>
<evidence type="ECO:0000259" key="1">
    <source>
        <dbReference type="PROSITE" id="PS51340"/>
    </source>
</evidence>
<evidence type="ECO:0000313" key="3">
    <source>
        <dbReference type="Proteomes" id="UP001557485"/>
    </source>
</evidence>
<comment type="caution">
    <text evidence="2">The sequence shown here is derived from an EMBL/GenBank/DDBJ whole genome shotgun (WGS) entry which is preliminary data.</text>
</comment>
<dbReference type="PROSITE" id="PS51340">
    <property type="entry name" value="MOSC"/>
    <property type="match status" value="1"/>
</dbReference>
<dbReference type="Gene3D" id="2.40.33.20">
    <property type="entry name" value="PK beta-barrel domain-like"/>
    <property type="match status" value="1"/>
</dbReference>
<accession>A0ABV3U5W2</accession>